<evidence type="ECO:0000256" key="1">
    <source>
        <dbReference type="ARBA" id="ARBA00022737"/>
    </source>
</evidence>
<dbReference type="Gene3D" id="2.60.40.4070">
    <property type="match status" value="1"/>
</dbReference>
<proteinExistence type="predicted"/>
<keyword evidence="6" id="KW-1185">Reference proteome</keyword>
<feature type="region of interest" description="Disordered" evidence="3">
    <location>
        <begin position="74"/>
        <end position="95"/>
    </location>
</feature>
<dbReference type="GO" id="GO:0000209">
    <property type="term" value="P:protein polyubiquitination"/>
    <property type="evidence" value="ECO:0007669"/>
    <property type="project" value="TreeGrafter"/>
</dbReference>
<evidence type="ECO:0000313" key="5">
    <source>
        <dbReference type="EMBL" id="QDT64688.1"/>
    </source>
</evidence>
<feature type="repeat" description="NHL" evidence="2">
    <location>
        <begin position="579"/>
        <end position="610"/>
    </location>
</feature>
<gene>
    <name evidence="5" type="ORF">V22_19290</name>
</gene>
<dbReference type="Gene3D" id="2.60.40.1190">
    <property type="match status" value="1"/>
</dbReference>
<dbReference type="RefSeq" id="WP_145262063.1">
    <property type="nucleotide sequence ID" value="NZ_CP036316.1"/>
</dbReference>
<evidence type="ECO:0000313" key="6">
    <source>
        <dbReference type="Proteomes" id="UP000319976"/>
    </source>
</evidence>
<evidence type="ECO:0000256" key="3">
    <source>
        <dbReference type="SAM" id="MobiDB-lite"/>
    </source>
</evidence>
<name>A0A517T8L6_9PLAN</name>
<dbReference type="Proteomes" id="UP000319976">
    <property type="component" value="Chromosome"/>
</dbReference>
<evidence type="ECO:0000256" key="4">
    <source>
        <dbReference type="SAM" id="SignalP"/>
    </source>
</evidence>
<sequence precursor="true">MIHRHSILALALSYAIAISASPLYSAEPDAHDSRSILISADRLNGSFENSDTSAAPWSPRYRYRVTDMATKISANQEGSQPTQHGKHSFTISSVNDQGHRGSAGIRLTIPKSDLVSALNARASANHADTNREQLLRLTFSARTRKDQPYGAAIAKVILNKSKTSGERASVFHIREKPPTDSWETFTLEAPFAEELLKNVTEAYVIVGFDGLDGLTSSRGTGDLDNIRLEFVPVPVTEESRLADALAIAKRKAGLSDKIAVDTPMPTAPIPVRFHLDQPGYVTLVIEDETGHRVRNLISAQWFEAGDHTHFWDGLDEGRTLYKHRIPAYEIQRSVASAGTYTVRGLVRDKIGLTYEFTIQPNVKGIPWITDTGNREGGWIGDHGSPTATLFLPKERAPGGNDQMLLASTVNESGHALAWVDLKGNKLAGQKTLGGHWTGASNLAYDHGSRANKSIYAYSRMDWSDGIRLTGLSESGDVKVALHKSREGDGGNPGDIAVHDGLLVMSVYNPDQLVFYDVSNSSPTRQGKQLGAVDLSKPHSVTFDRLGRLLVVSGDKLLRYSLGSTPLDLPSPEVLISSGLDHPRDLAVDDKGNIFIAEWGKSHQIKVFNDHGHLSRTIGKQGGPRTGLYDPQRMAFPYGLSIDSEGKLWVASRRWWVPKVIYVWDREGNHVRNHYGPTQYGGGGNFDPSDPTRFLYHDGKGGVEFRVDWDKGTAHPHAIYHLPFGPVNDRWDQRAELFNFRGSSPCLPYQTHGHRYICNGFASPTTATSIMMLLSDKAAGDAPVLCMLGKVGVYEKQIRELGLWDQFKFESIGHPGMRFGAIHKTLFLWTDTNRDQWPQAEEFTFHQPTELIESTPLPNGAHYGQGAGIINSVQLGNDLEVLIGYNAGREQPGGILRIKPDIVEADGMPIYDLTKAEIVATDNSYQHNVENHVVACDHDRLLLTGGPIQSFVNGKLDWSYHSQWPSLHRGHASPRAPEYPGQLLASTRVIGRPFEALKGESGELWAINGNYGVSYLFTADGLFVDTLFEYRSTGGKLWNYKEHSRGMDVTDTCYLDETFYPTITQFPDGRVVMVVGKSHNSVVELHGLESVRRIEAPAIRISEVDQERIRQYAFDLADWERSQQEAQLVYVRKATTPPAIDGDFSDWELPAWVTVRQERLEAGFSGRDIDYAVAATARDKTNLYIAFRSQGRHILSNEGGGITHLFKNGGGLDIHLASTDGARGRAKATTGDVRLLITNTRNGILAARYRPHVPNAAEPVLYDSPVSKTQIDAVEDVTDQIQVAIKPVMLKEHGRPLPHEQIEVAIPLSTLGWDPDSLPITIGDIGVLVGDQGITSQRIYWSNKATGLVSDIPSEARLEPSQWGVWAVEK</sequence>
<feature type="signal peptide" evidence="4">
    <location>
        <begin position="1"/>
        <end position="25"/>
    </location>
</feature>
<dbReference type="EMBL" id="CP036316">
    <property type="protein sequence ID" value="QDT64688.1"/>
    <property type="molecule type" value="Genomic_DNA"/>
</dbReference>
<dbReference type="Gene3D" id="2.120.10.30">
    <property type="entry name" value="TolB, C-terminal domain"/>
    <property type="match status" value="1"/>
</dbReference>
<feature type="chain" id="PRO_5021960882" evidence="4">
    <location>
        <begin position="26"/>
        <end position="1369"/>
    </location>
</feature>
<dbReference type="InterPro" id="IPR001258">
    <property type="entry name" value="NHL_repeat"/>
</dbReference>
<accession>A0A517T8L6</accession>
<dbReference type="GO" id="GO:0061630">
    <property type="term" value="F:ubiquitin protein ligase activity"/>
    <property type="evidence" value="ECO:0007669"/>
    <property type="project" value="TreeGrafter"/>
</dbReference>
<dbReference type="PANTHER" id="PTHR24104:SF25">
    <property type="entry name" value="PROTEIN LIN-41"/>
    <property type="match status" value="1"/>
</dbReference>
<keyword evidence="1" id="KW-0677">Repeat</keyword>
<dbReference type="PROSITE" id="PS51125">
    <property type="entry name" value="NHL"/>
    <property type="match status" value="1"/>
</dbReference>
<dbReference type="GO" id="GO:0008270">
    <property type="term" value="F:zinc ion binding"/>
    <property type="evidence" value="ECO:0007669"/>
    <property type="project" value="UniProtKB-KW"/>
</dbReference>
<dbReference type="PANTHER" id="PTHR24104">
    <property type="entry name" value="E3 UBIQUITIN-PROTEIN LIGASE NHLRC1-RELATED"/>
    <property type="match status" value="1"/>
</dbReference>
<organism evidence="5 6">
    <name type="scientific">Calycomorphotria hydatis</name>
    <dbReference type="NCBI Taxonomy" id="2528027"/>
    <lineage>
        <taxon>Bacteria</taxon>
        <taxon>Pseudomonadati</taxon>
        <taxon>Planctomycetota</taxon>
        <taxon>Planctomycetia</taxon>
        <taxon>Planctomycetales</taxon>
        <taxon>Planctomycetaceae</taxon>
        <taxon>Calycomorphotria</taxon>
    </lineage>
</organism>
<dbReference type="SUPFAM" id="SSF75011">
    <property type="entry name" value="3-carboxy-cis,cis-mucoante lactonizing enzyme"/>
    <property type="match status" value="1"/>
</dbReference>
<evidence type="ECO:0000256" key="2">
    <source>
        <dbReference type="PROSITE-ProRule" id="PRU00504"/>
    </source>
</evidence>
<dbReference type="OrthoDB" id="9799230at2"/>
<keyword evidence="4" id="KW-0732">Signal</keyword>
<dbReference type="InterPro" id="IPR011042">
    <property type="entry name" value="6-blade_b-propeller_TolB-like"/>
</dbReference>
<protein>
    <submittedName>
        <fullName evidence="5">NHL repeat protein</fullName>
    </submittedName>
</protein>
<dbReference type="GO" id="GO:0043161">
    <property type="term" value="P:proteasome-mediated ubiquitin-dependent protein catabolic process"/>
    <property type="evidence" value="ECO:0007669"/>
    <property type="project" value="TreeGrafter"/>
</dbReference>
<reference evidence="5 6" key="1">
    <citation type="submission" date="2019-02" db="EMBL/GenBank/DDBJ databases">
        <title>Deep-cultivation of Planctomycetes and their phenomic and genomic characterization uncovers novel biology.</title>
        <authorList>
            <person name="Wiegand S."/>
            <person name="Jogler M."/>
            <person name="Boedeker C."/>
            <person name="Pinto D."/>
            <person name="Vollmers J."/>
            <person name="Rivas-Marin E."/>
            <person name="Kohn T."/>
            <person name="Peeters S.H."/>
            <person name="Heuer A."/>
            <person name="Rast P."/>
            <person name="Oberbeckmann S."/>
            <person name="Bunk B."/>
            <person name="Jeske O."/>
            <person name="Meyerdierks A."/>
            <person name="Storesund J.E."/>
            <person name="Kallscheuer N."/>
            <person name="Luecker S."/>
            <person name="Lage O.M."/>
            <person name="Pohl T."/>
            <person name="Merkel B.J."/>
            <person name="Hornburger P."/>
            <person name="Mueller R.-W."/>
            <person name="Bruemmer F."/>
            <person name="Labrenz M."/>
            <person name="Spormann A.M."/>
            <person name="Op den Camp H."/>
            <person name="Overmann J."/>
            <person name="Amann R."/>
            <person name="Jetten M.S.M."/>
            <person name="Mascher T."/>
            <person name="Medema M.H."/>
            <person name="Devos D.P."/>
            <person name="Kaster A.-K."/>
            <person name="Ovreas L."/>
            <person name="Rohde M."/>
            <person name="Galperin M.Y."/>
            <person name="Jogler C."/>
        </authorList>
    </citation>
    <scope>NUCLEOTIDE SEQUENCE [LARGE SCALE GENOMIC DNA]</scope>
    <source>
        <strain evidence="5 6">V22</strain>
    </source>
</reference>
<dbReference type="InterPro" id="IPR050952">
    <property type="entry name" value="TRIM-NHL_E3_ligases"/>
</dbReference>
<dbReference type="KEGG" id="chya:V22_19290"/>